<keyword evidence="16" id="KW-0675">Receptor</keyword>
<reference evidence="21" key="1">
    <citation type="submission" date="2019-09" db="EMBL/GenBank/DDBJ databases">
        <title>Draft genome information of white flower Hibiscus syriacus.</title>
        <authorList>
            <person name="Kim Y.-M."/>
        </authorList>
    </citation>
    <scope>NUCLEOTIDE SEQUENCE [LARGE SCALE GENOMIC DNA]</scope>
    <source>
        <strain evidence="21">YM2019G1</strain>
    </source>
</reference>
<keyword evidence="14 19" id="KW-1133">Transmembrane helix</keyword>
<keyword evidence="9" id="KW-0732">Signal</keyword>
<dbReference type="EC" id="2.7.11.1" evidence="4"/>
<dbReference type="PANTHER" id="PTHR27007">
    <property type="match status" value="1"/>
</dbReference>
<evidence type="ECO:0000256" key="6">
    <source>
        <dbReference type="ARBA" id="ARBA00022527"/>
    </source>
</evidence>
<evidence type="ECO:0000256" key="5">
    <source>
        <dbReference type="ARBA" id="ARBA00022475"/>
    </source>
</evidence>
<evidence type="ECO:0000256" key="1">
    <source>
        <dbReference type="ARBA" id="ARBA00004251"/>
    </source>
</evidence>
<dbReference type="PROSITE" id="PS00308">
    <property type="entry name" value="LECTIN_LEGUME_ALPHA"/>
    <property type="match status" value="1"/>
</dbReference>
<keyword evidence="15 19" id="KW-0472">Membrane</keyword>
<dbReference type="Gene3D" id="1.10.510.10">
    <property type="entry name" value="Transferase(Phosphotransferase) domain 1"/>
    <property type="match status" value="1"/>
</dbReference>
<comment type="caution">
    <text evidence="21">The sequence shown here is derived from an EMBL/GenBank/DDBJ whole genome shotgun (WGS) entry which is preliminary data.</text>
</comment>
<dbReference type="GO" id="GO:0002229">
    <property type="term" value="P:defense response to oomycetes"/>
    <property type="evidence" value="ECO:0007669"/>
    <property type="project" value="UniProtKB-ARBA"/>
</dbReference>
<dbReference type="FunFam" id="1.10.510.10:FF:000240">
    <property type="entry name" value="Lectin-domain containing receptor kinase A4.3"/>
    <property type="match status" value="1"/>
</dbReference>
<dbReference type="AlphaFoldDB" id="A0A6A2ZED4"/>
<evidence type="ECO:0000256" key="16">
    <source>
        <dbReference type="ARBA" id="ARBA00023170"/>
    </source>
</evidence>
<evidence type="ECO:0000256" key="10">
    <source>
        <dbReference type="ARBA" id="ARBA00022734"/>
    </source>
</evidence>
<dbReference type="InterPro" id="IPR019825">
    <property type="entry name" value="Lectin_legB_Mn/Ca_BS"/>
</dbReference>
<feature type="transmembrane region" description="Helical" evidence="19">
    <location>
        <begin position="12"/>
        <end position="29"/>
    </location>
</feature>
<dbReference type="PROSITE" id="PS00108">
    <property type="entry name" value="PROTEIN_KINASE_ST"/>
    <property type="match status" value="1"/>
</dbReference>
<dbReference type="InterPro" id="IPR000719">
    <property type="entry name" value="Prot_kinase_dom"/>
</dbReference>
<evidence type="ECO:0000256" key="19">
    <source>
        <dbReference type="SAM" id="Phobius"/>
    </source>
</evidence>
<evidence type="ECO:0000256" key="11">
    <source>
        <dbReference type="ARBA" id="ARBA00022741"/>
    </source>
</evidence>
<dbReference type="Pfam" id="PF00139">
    <property type="entry name" value="Lectin_legB"/>
    <property type="match status" value="1"/>
</dbReference>
<evidence type="ECO:0000256" key="2">
    <source>
        <dbReference type="ARBA" id="ARBA00008536"/>
    </source>
</evidence>
<keyword evidence="11 18" id="KW-0547">Nucleotide-binding</keyword>
<protein>
    <recommendedName>
        <fullName evidence="4">non-specific serine/threonine protein kinase</fullName>
        <ecNumber evidence="4">2.7.11.1</ecNumber>
    </recommendedName>
</protein>
<feature type="binding site" evidence="18">
    <location>
        <position position="350"/>
    </location>
    <ligand>
        <name>ATP</name>
        <dbReference type="ChEBI" id="CHEBI:30616"/>
    </ligand>
</feature>
<dbReference type="GO" id="GO:0005524">
    <property type="term" value="F:ATP binding"/>
    <property type="evidence" value="ECO:0007669"/>
    <property type="project" value="UniProtKB-UniRule"/>
</dbReference>
<evidence type="ECO:0000256" key="13">
    <source>
        <dbReference type="ARBA" id="ARBA00022840"/>
    </source>
</evidence>
<evidence type="ECO:0000256" key="18">
    <source>
        <dbReference type="PROSITE-ProRule" id="PRU10141"/>
    </source>
</evidence>
<dbReference type="Gene3D" id="3.30.200.20">
    <property type="entry name" value="Phosphorylase Kinase, domain 1"/>
    <property type="match status" value="1"/>
</dbReference>
<dbReference type="Pfam" id="PF00069">
    <property type="entry name" value="Pkinase"/>
    <property type="match status" value="1"/>
</dbReference>
<evidence type="ECO:0000256" key="14">
    <source>
        <dbReference type="ARBA" id="ARBA00022989"/>
    </source>
</evidence>
<comment type="similarity">
    <text evidence="2">In the N-terminal section; belongs to the leguminous lectin family.</text>
</comment>
<dbReference type="InterPro" id="IPR011009">
    <property type="entry name" value="Kinase-like_dom_sf"/>
</dbReference>
<keyword evidence="7" id="KW-0808">Transferase</keyword>
<evidence type="ECO:0000256" key="12">
    <source>
        <dbReference type="ARBA" id="ARBA00022777"/>
    </source>
</evidence>
<dbReference type="InterPro" id="IPR013320">
    <property type="entry name" value="ConA-like_dom_sf"/>
</dbReference>
<dbReference type="SUPFAM" id="SSF49899">
    <property type="entry name" value="Concanavalin A-like lectins/glucanases"/>
    <property type="match status" value="1"/>
</dbReference>
<dbReference type="InterPro" id="IPR050528">
    <property type="entry name" value="L-type_Lectin-RKs"/>
</dbReference>
<dbReference type="PROSITE" id="PS00307">
    <property type="entry name" value="LECTIN_LEGUME_BETA"/>
    <property type="match status" value="1"/>
</dbReference>
<keyword evidence="8 19" id="KW-0812">Transmembrane</keyword>
<evidence type="ECO:0000256" key="8">
    <source>
        <dbReference type="ARBA" id="ARBA00022692"/>
    </source>
</evidence>
<evidence type="ECO:0000256" key="3">
    <source>
        <dbReference type="ARBA" id="ARBA00010217"/>
    </source>
</evidence>
<gene>
    <name evidence="21" type="ORF">F3Y22_tig00110930pilonHSYRG00062</name>
</gene>
<keyword evidence="17" id="KW-0325">Glycoprotein</keyword>
<dbReference type="PROSITE" id="PS00107">
    <property type="entry name" value="PROTEIN_KINASE_ATP"/>
    <property type="match status" value="1"/>
</dbReference>
<evidence type="ECO:0000313" key="21">
    <source>
        <dbReference type="EMBL" id="KAE8689956.1"/>
    </source>
</evidence>
<sequence length="626" mass="70491">MSAIPCYRLHHLNAQYYFIIIIHLFLPFANPVSFNITSFAASANNIVYEGDAYPSLGNIELNTVAYLCRVGRGVYSEPIRIWDSSTGTLADFATQFSFTINTRNVSIYGNGFAFFLAPVVSVEFDSYVNEDWDPSTQHVGINNNSMRSVVSAQWDAGSNSGKVANVWITYNATTKNLSVFWTYDEHPVFMGNSSLSCVIDLKKTLPQWVQIGFSAGTGQYTEYNTIKSWKFTSNLETKPSKGNNIRTNVIVLAPVCSVVLLLCLFTGWFFLRRPKKGNPCWSPQNRMRGSNRAVDGKGHNINGGGIPKIFSYQQLFKATNGFGEDKRLGRGASAHVYKGELYDHTVVAVKRIFAESESFFINELNVISRLKHRNLVGFIGYCHEQNQLLLVYEYMPNGCLDSHLHGDKPTLSWHTRHKIAIELALALNYLHEGAEQCVIHRDIKSDNVLLDLDFTTKLADFGVSKLVERGQRTQTTRIIGTYGYLAPEYLREGKARKETDMYSFGIVLLEICCGRKPNRRGTLVRLVWQLYLAGCVVDAADARLENFDENEMRCLMTVGLWCANPNERQRPNAGEVLKVLQKESPLPELPQDMYPPPLPTLQINTLGSDQLIEDQDEVLVQESTNC</sequence>
<keyword evidence="22" id="KW-1185">Reference proteome</keyword>
<keyword evidence="5" id="KW-1003">Cell membrane</keyword>
<dbReference type="PROSITE" id="PS50011">
    <property type="entry name" value="PROTEIN_KINASE_DOM"/>
    <property type="match status" value="1"/>
</dbReference>
<dbReference type="SUPFAM" id="SSF56112">
    <property type="entry name" value="Protein kinase-like (PK-like)"/>
    <property type="match status" value="1"/>
</dbReference>
<proteinExistence type="inferred from homology"/>
<dbReference type="CDD" id="cd06899">
    <property type="entry name" value="lectin_legume_LecRK_Arcelin_ConA"/>
    <property type="match status" value="1"/>
</dbReference>
<evidence type="ECO:0000256" key="17">
    <source>
        <dbReference type="ARBA" id="ARBA00023180"/>
    </source>
</evidence>
<evidence type="ECO:0000313" key="22">
    <source>
        <dbReference type="Proteomes" id="UP000436088"/>
    </source>
</evidence>
<evidence type="ECO:0000259" key="20">
    <source>
        <dbReference type="PROSITE" id="PS50011"/>
    </source>
</evidence>
<dbReference type="InterPro" id="IPR001220">
    <property type="entry name" value="Legume_lectin_dom"/>
</dbReference>
<keyword evidence="6" id="KW-0723">Serine/threonine-protein kinase</keyword>
<evidence type="ECO:0000256" key="15">
    <source>
        <dbReference type="ARBA" id="ARBA00023136"/>
    </source>
</evidence>
<comment type="similarity">
    <text evidence="3">In the C-terminal section; belongs to the protein kinase superfamily. Ser/Thr protein kinase family.</text>
</comment>
<keyword evidence="10" id="KW-0430">Lectin</keyword>
<dbReference type="EMBL" id="VEPZ02001166">
    <property type="protein sequence ID" value="KAE8689956.1"/>
    <property type="molecule type" value="Genomic_DNA"/>
</dbReference>
<dbReference type="InterPro" id="IPR017441">
    <property type="entry name" value="Protein_kinase_ATP_BS"/>
</dbReference>
<keyword evidence="12" id="KW-0418">Kinase</keyword>
<dbReference type="Proteomes" id="UP000436088">
    <property type="component" value="Unassembled WGS sequence"/>
</dbReference>
<accession>A0A6A2ZED4</accession>
<evidence type="ECO:0000256" key="7">
    <source>
        <dbReference type="ARBA" id="ARBA00022679"/>
    </source>
</evidence>
<name>A0A6A2ZED4_HIBSY</name>
<dbReference type="GO" id="GO:0005886">
    <property type="term" value="C:plasma membrane"/>
    <property type="evidence" value="ECO:0007669"/>
    <property type="project" value="UniProtKB-SubCell"/>
</dbReference>
<dbReference type="GO" id="GO:0004674">
    <property type="term" value="F:protein serine/threonine kinase activity"/>
    <property type="evidence" value="ECO:0007669"/>
    <property type="project" value="UniProtKB-KW"/>
</dbReference>
<comment type="subcellular location">
    <subcellularLocation>
        <location evidence="1">Cell membrane</location>
        <topology evidence="1">Single-pass type I membrane protein</topology>
    </subcellularLocation>
</comment>
<dbReference type="Gene3D" id="2.60.120.200">
    <property type="match status" value="2"/>
</dbReference>
<organism evidence="21 22">
    <name type="scientific">Hibiscus syriacus</name>
    <name type="common">Rose of Sharon</name>
    <dbReference type="NCBI Taxonomy" id="106335"/>
    <lineage>
        <taxon>Eukaryota</taxon>
        <taxon>Viridiplantae</taxon>
        <taxon>Streptophyta</taxon>
        <taxon>Embryophyta</taxon>
        <taxon>Tracheophyta</taxon>
        <taxon>Spermatophyta</taxon>
        <taxon>Magnoliopsida</taxon>
        <taxon>eudicotyledons</taxon>
        <taxon>Gunneridae</taxon>
        <taxon>Pentapetalae</taxon>
        <taxon>rosids</taxon>
        <taxon>malvids</taxon>
        <taxon>Malvales</taxon>
        <taxon>Malvaceae</taxon>
        <taxon>Malvoideae</taxon>
        <taxon>Hibiscus</taxon>
    </lineage>
</organism>
<dbReference type="GO" id="GO:0030246">
    <property type="term" value="F:carbohydrate binding"/>
    <property type="evidence" value="ECO:0007669"/>
    <property type="project" value="UniProtKB-KW"/>
</dbReference>
<dbReference type="SMART" id="SM00220">
    <property type="entry name" value="S_TKc"/>
    <property type="match status" value="1"/>
</dbReference>
<evidence type="ECO:0000256" key="4">
    <source>
        <dbReference type="ARBA" id="ARBA00012513"/>
    </source>
</evidence>
<feature type="domain" description="Protein kinase" evidence="20">
    <location>
        <begin position="322"/>
        <end position="589"/>
    </location>
</feature>
<dbReference type="InterPro" id="IPR000985">
    <property type="entry name" value="Lectin_LegA_CS"/>
</dbReference>
<dbReference type="InterPro" id="IPR008271">
    <property type="entry name" value="Ser/Thr_kinase_AS"/>
</dbReference>
<feature type="transmembrane region" description="Helical" evidence="19">
    <location>
        <begin position="249"/>
        <end position="271"/>
    </location>
</feature>
<keyword evidence="13 18" id="KW-0067">ATP-binding</keyword>
<evidence type="ECO:0000256" key="9">
    <source>
        <dbReference type="ARBA" id="ARBA00022729"/>
    </source>
</evidence>